<dbReference type="GO" id="GO:0003887">
    <property type="term" value="F:DNA-directed DNA polymerase activity"/>
    <property type="evidence" value="ECO:0007669"/>
    <property type="project" value="InterPro"/>
</dbReference>
<sequence>MTRIEFFFNVEHKLQKVADFSEKAIAKGRRLMILSESADSTAAIEKYLWTYSALSFLPSCRADHPLATDTPVIIDHQVVNDPSIQLLHDDVLINMQCSQPPFFSRFRRLIEIVGIDEEDKAQARLRFKFYRDRGYEIRTFDASGAAL</sequence>
<reference evidence="1" key="1">
    <citation type="journal article" date="2021" name="Arch. Microbiol.">
        <title>Methyloradius palustris gen. nov., sp. nov., a methanol-oxidizing bacterium isolated from snow.</title>
        <authorList>
            <person name="Miyadera T."/>
            <person name="Kojima H."/>
            <person name="Fukui M."/>
        </authorList>
    </citation>
    <scope>NUCLEOTIDE SEQUENCE</scope>
    <source>
        <strain evidence="1">Zm11</strain>
    </source>
</reference>
<dbReference type="Pfam" id="PF04364">
    <property type="entry name" value="DNA_pol3_chi"/>
    <property type="match status" value="1"/>
</dbReference>
<dbReference type="InterPro" id="IPR036768">
    <property type="entry name" value="PolIII_chi_sf"/>
</dbReference>
<dbReference type="PANTHER" id="PTHR38767:SF1">
    <property type="entry name" value="DNA POLYMERASE III SUBUNIT CHI"/>
    <property type="match status" value="1"/>
</dbReference>
<dbReference type="EMBL" id="AP024110">
    <property type="protein sequence ID" value="BCM23954.1"/>
    <property type="molecule type" value="Genomic_DNA"/>
</dbReference>
<accession>A0A8D5JVA9</accession>
<organism evidence="1 2">
    <name type="scientific">Methyloradius palustris</name>
    <dbReference type="NCBI Taxonomy" id="2778876"/>
    <lineage>
        <taxon>Bacteria</taxon>
        <taxon>Pseudomonadati</taxon>
        <taxon>Pseudomonadota</taxon>
        <taxon>Betaproteobacteria</taxon>
        <taxon>Nitrosomonadales</taxon>
        <taxon>Methylophilaceae</taxon>
        <taxon>Methyloradius</taxon>
    </lineage>
</organism>
<dbReference type="GO" id="GO:0006260">
    <property type="term" value="P:DNA replication"/>
    <property type="evidence" value="ECO:0007669"/>
    <property type="project" value="InterPro"/>
</dbReference>
<proteinExistence type="predicted"/>
<dbReference type="Gene3D" id="3.40.50.10110">
    <property type="entry name" value="DNA polymerase III subunit chi"/>
    <property type="match status" value="1"/>
</dbReference>
<dbReference type="InterPro" id="IPR007459">
    <property type="entry name" value="DNA_pol3_chi"/>
</dbReference>
<keyword evidence="2" id="KW-1185">Reference proteome</keyword>
<dbReference type="GO" id="GO:0032298">
    <property type="term" value="P:positive regulation of DNA-templated DNA replication initiation"/>
    <property type="evidence" value="ECO:0007669"/>
    <property type="project" value="TreeGrafter"/>
</dbReference>
<evidence type="ECO:0000313" key="2">
    <source>
        <dbReference type="Proteomes" id="UP000826722"/>
    </source>
</evidence>
<evidence type="ECO:0000313" key="1">
    <source>
        <dbReference type="EMBL" id="BCM23954.1"/>
    </source>
</evidence>
<name>A0A8D5JVA9_9PROT</name>
<dbReference type="SUPFAM" id="SSF102400">
    <property type="entry name" value="DNA polymerase III chi subunit"/>
    <property type="match status" value="1"/>
</dbReference>
<dbReference type="PANTHER" id="PTHR38767">
    <property type="entry name" value="DNA POLYMERASE III SUBUNIT CHI"/>
    <property type="match status" value="1"/>
</dbReference>
<protein>
    <submittedName>
        <fullName evidence="1">DNA polymerase III subunit chi</fullName>
    </submittedName>
</protein>
<dbReference type="AlphaFoldDB" id="A0A8D5JVA9"/>
<dbReference type="Proteomes" id="UP000826722">
    <property type="component" value="Chromosome"/>
</dbReference>
<dbReference type="GO" id="GO:0003677">
    <property type="term" value="F:DNA binding"/>
    <property type="evidence" value="ECO:0007669"/>
    <property type="project" value="InterPro"/>
</dbReference>
<gene>
    <name evidence="1" type="ORF">ZMTM_02130</name>
</gene>
<dbReference type="KEGG" id="mpau:ZMTM_02130"/>
<dbReference type="RefSeq" id="WP_221764523.1">
    <property type="nucleotide sequence ID" value="NZ_AP024110.1"/>
</dbReference>